<keyword evidence="2 7" id="KW-0805">Transcription regulation</keyword>
<protein>
    <recommendedName>
        <fullName evidence="1">Mating-type protein MAT-1</fullName>
    </recommendedName>
</protein>
<evidence type="ECO:0000256" key="6">
    <source>
        <dbReference type="ARBA" id="ARBA00035106"/>
    </source>
</evidence>
<evidence type="ECO:0000256" key="2">
    <source>
        <dbReference type="ARBA" id="ARBA00023015"/>
    </source>
</evidence>
<evidence type="ECO:0000313" key="11">
    <source>
        <dbReference type="Proteomes" id="UP001056384"/>
    </source>
</evidence>
<feature type="compositionally biased region" description="Polar residues" evidence="8">
    <location>
        <begin position="40"/>
        <end position="52"/>
    </location>
</feature>
<dbReference type="GO" id="GO:0005634">
    <property type="term" value="C:nucleus"/>
    <property type="evidence" value="ECO:0007669"/>
    <property type="project" value="UniProtKB-SubCell"/>
</dbReference>
<evidence type="ECO:0000256" key="1">
    <source>
        <dbReference type="ARBA" id="ARBA00015083"/>
    </source>
</evidence>
<sequence length="363" mass="40462">MATDTMTDTFRNYLEHCSEEMASQIITALRQAGDRPVPNVAQSMPLTASAVSKPQKKQRRKAKSDVETGGPKRPLNSWMAYRKFYNRVLQGYTQKAISKCLTQMWKADPFTAKWALLAKAYSIVRGSGEKKDAPLDEFFVICADAVGVIPPDYYMGALGWSLLPPLAGDPENVPQLVRDREPSLNEFNSKYTMTNLGVDELVKMCGDRGFGQLNNIRTQTASTHGSLTMASRPTVTMADDLTEATDFPFSLTDDNFGTEETATTNPTFAEHPQQMFTSEFDLPDLTYDTPPLTVARAAGQQLLEQAYNSFEQIPDSFPNLLTDMPQPFNPHAANEDSWDAYNINAFMGDLGADRLDFSEYLHQ</sequence>
<dbReference type="GO" id="GO:0008301">
    <property type="term" value="F:DNA binding, bending"/>
    <property type="evidence" value="ECO:0007669"/>
    <property type="project" value="InterPro"/>
</dbReference>
<evidence type="ECO:0000256" key="8">
    <source>
        <dbReference type="SAM" id="MobiDB-lite"/>
    </source>
</evidence>
<evidence type="ECO:0000256" key="7">
    <source>
        <dbReference type="RuleBase" id="RU003516"/>
    </source>
</evidence>
<organism evidence="10 11">
    <name type="scientific">Septoria linicola</name>
    <dbReference type="NCBI Taxonomy" id="215465"/>
    <lineage>
        <taxon>Eukaryota</taxon>
        <taxon>Fungi</taxon>
        <taxon>Dikarya</taxon>
        <taxon>Ascomycota</taxon>
        <taxon>Pezizomycotina</taxon>
        <taxon>Dothideomycetes</taxon>
        <taxon>Dothideomycetidae</taxon>
        <taxon>Mycosphaerellales</taxon>
        <taxon>Mycosphaerellaceae</taxon>
        <taxon>Septoria</taxon>
    </lineage>
</organism>
<comment type="function">
    <text evidence="6">Mating type proteins are sequence specific DNA-binding proteins that act as master switches in fungal differentiation by controlling gene expression in a cell type-specific fashion. Transcriptional activator that induces the transcription of alpha-specific genes.</text>
</comment>
<keyword evidence="11" id="KW-1185">Reference proteome</keyword>
<evidence type="ECO:0000259" key="9">
    <source>
        <dbReference type="PROSITE" id="PS51325"/>
    </source>
</evidence>
<dbReference type="PROSITE" id="PS51325">
    <property type="entry name" value="ALPHA_BOX"/>
    <property type="match status" value="1"/>
</dbReference>
<keyword evidence="4 7" id="KW-0804">Transcription</keyword>
<dbReference type="EMBL" id="CP099420">
    <property type="protein sequence ID" value="USW50599.1"/>
    <property type="molecule type" value="Genomic_DNA"/>
</dbReference>
<dbReference type="InterPro" id="IPR006856">
    <property type="entry name" value="MATalpha_HMGbox"/>
</dbReference>
<evidence type="ECO:0000256" key="5">
    <source>
        <dbReference type="ARBA" id="ARBA00023242"/>
    </source>
</evidence>
<dbReference type="OrthoDB" id="3635706at2759"/>
<dbReference type="InterPro" id="IPR036910">
    <property type="entry name" value="HMG_box_dom_sf"/>
</dbReference>
<comment type="similarity">
    <text evidence="7">Belongs to the MATALPHA1 family.</text>
</comment>
<dbReference type="Pfam" id="PF04769">
    <property type="entry name" value="MATalpha_HMGbox"/>
    <property type="match status" value="1"/>
</dbReference>
<dbReference type="Proteomes" id="UP001056384">
    <property type="component" value="Chromosome 3"/>
</dbReference>
<evidence type="ECO:0000256" key="3">
    <source>
        <dbReference type="ARBA" id="ARBA00023125"/>
    </source>
</evidence>
<reference evidence="10" key="1">
    <citation type="submission" date="2022-06" db="EMBL/GenBank/DDBJ databases">
        <title>Complete genome sequences of two strains of the flax pathogen Septoria linicola.</title>
        <authorList>
            <person name="Lapalu N."/>
            <person name="Simon A."/>
            <person name="Demenou B."/>
            <person name="Paumier D."/>
            <person name="Guillot M.-P."/>
            <person name="Gout L."/>
            <person name="Valade R."/>
        </authorList>
    </citation>
    <scope>NUCLEOTIDE SEQUENCE</scope>
    <source>
        <strain evidence="10">SE15195</strain>
    </source>
</reference>
<keyword evidence="3 7" id="KW-0238">DNA-binding</keyword>
<dbReference type="AlphaFoldDB" id="A0A9Q9AJQ2"/>
<gene>
    <name evidence="10" type="ORF">Slin15195_G039180</name>
</gene>
<evidence type="ECO:0000256" key="4">
    <source>
        <dbReference type="ARBA" id="ARBA00023163"/>
    </source>
</evidence>
<keyword evidence="5 7" id="KW-0539">Nucleus</keyword>
<proteinExistence type="inferred from homology"/>
<dbReference type="SUPFAM" id="SSF47095">
    <property type="entry name" value="HMG-box"/>
    <property type="match status" value="1"/>
</dbReference>
<comment type="subcellular location">
    <subcellularLocation>
        <location evidence="7">Nucleus</location>
    </subcellularLocation>
</comment>
<accession>A0A9Q9AJQ2</accession>
<name>A0A9Q9AJQ2_9PEZI</name>
<feature type="region of interest" description="Disordered" evidence="8">
    <location>
        <begin position="37"/>
        <end position="71"/>
    </location>
</feature>
<feature type="domain" description="Alpha box" evidence="9">
    <location>
        <begin position="70"/>
        <end position="125"/>
    </location>
</feature>
<evidence type="ECO:0000313" key="10">
    <source>
        <dbReference type="EMBL" id="USW50599.1"/>
    </source>
</evidence>
<dbReference type="GO" id="GO:0045895">
    <property type="term" value="P:positive regulation of mating-type specific transcription, DNA-templated"/>
    <property type="evidence" value="ECO:0007669"/>
    <property type="project" value="InterPro"/>
</dbReference>